<reference evidence="2 5" key="3">
    <citation type="submission" date="2016-10" db="EMBL/GenBank/DDBJ databases">
        <title>Genome sequence of Nocardia seriolae strain EM150506, isolated from Anguila japonica.</title>
        <authorList>
            <person name="Han H.-J."/>
        </authorList>
    </citation>
    <scope>NUCLEOTIDE SEQUENCE [LARGE SCALE GENOMIC DNA]</scope>
    <source>
        <strain evidence="2 5">EM150506</strain>
    </source>
</reference>
<feature type="transmembrane region" description="Helical" evidence="1">
    <location>
        <begin position="79"/>
        <end position="99"/>
    </location>
</feature>
<name>A0A0B8NKV1_9NOCA</name>
<reference evidence="4" key="1">
    <citation type="submission" date="2015-07" db="EMBL/GenBank/DDBJ databases">
        <title>Nocardia seriolae U-1 whole genome shotgun sequence.</title>
        <authorList>
            <person name="Imajoh M."/>
            <person name="Fukumoto Y."/>
            <person name="Sukeda M."/>
            <person name="Yamane J."/>
            <person name="Yamasaki K."/>
            <person name="Shimizu M."/>
            <person name="Ohnishi K."/>
            <person name="Oshima S."/>
        </authorList>
    </citation>
    <scope>NUCLEOTIDE SEQUENCE [LARGE SCALE GENOMIC DNA]</scope>
    <source>
        <strain evidence="4">U-1</strain>
    </source>
</reference>
<reference evidence="3 4" key="2">
    <citation type="journal article" date="2016" name="Genome Announc.">
        <title>Draft Genome Sequence of Erythromycin- and Oxytetracycline-Sensitive Nocardia seriolae Strain U-1 (NBRC 110359).</title>
        <authorList>
            <person name="Imajoh M."/>
            <person name="Sukeda M."/>
            <person name="Shimizu M."/>
            <person name="Yamane J."/>
            <person name="Ohnishi K."/>
            <person name="Oshima S."/>
        </authorList>
    </citation>
    <scope>NUCLEOTIDE SEQUENCE [LARGE SCALE GENOMIC DNA]</scope>
    <source>
        <strain evidence="3 4">U-1</strain>
    </source>
</reference>
<evidence type="ECO:0000256" key="1">
    <source>
        <dbReference type="SAM" id="Phobius"/>
    </source>
</evidence>
<dbReference type="EMBL" id="CP017839">
    <property type="protein sequence ID" value="APA97826.1"/>
    <property type="molecule type" value="Genomic_DNA"/>
</dbReference>
<proteinExistence type="predicted"/>
<sequence length="142" mass="15006">MSTTITPQRFVLWREVLVAYLAPAVSAGLGGLLTGRTELVWAALTSIGGTSAIVALLLGSWLRSRADRWPRLRRLPPPALAAGFGLAAAALGELLAQLLCRAAGFPDRLRIDVPIAAAVAAAIIVWRWRALTPRHAGAAARP</sequence>
<keyword evidence="1" id="KW-0812">Transmembrane</keyword>
<keyword evidence="4" id="KW-1185">Reference proteome</keyword>
<organism evidence="3 4">
    <name type="scientific">Nocardia seriolae</name>
    <dbReference type="NCBI Taxonomy" id="37332"/>
    <lineage>
        <taxon>Bacteria</taxon>
        <taxon>Bacillati</taxon>
        <taxon>Actinomycetota</taxon>
        <taxon>Actinomycetes</taxon>
        <taxon>Mycobacteriales</taxon>
        <taxon>Nocardiaceae</taxon>
        <taxon>Nocardia</taxon>
    </lineage>
</organism>
<feature type="transmembrane region" description="Helical" evidence="1">
    <location>
        <begin position="39"/>
        <end position="58"/>
    </location>
</feature>
<dbReference type="EMBL" id="BBYQ01000153">
    <property type="protein sequence ID" value="GAP32358.1"/>
    <property type="molecule type" value="Genomic_DNA"/>
</dbReference>
<protein>
    <submittedName>
        <fullName evidence="3">Uncharacterized protein</fullName>
    </submittedName>
</protein>
<dbReference type="GeneID" id="93376166"/>
<keyword evidence="1" id="KW-0472">Membrane</keyword>
<dbReference type="RefSeq" id="WP_045439663.1">
    <property type="nucleotide sequence ID" value="NZ_AP017900.1"/>
</dbReference>
<dbReference type="Proteomes" id="UP000037179">
    <property type="component" value="Unassembled WGS sequence"/>
</dbReference>
<feature type="transmembrane region" description="Helical" evidence="1">
    <location>
        <begin position="12"/>
        <end position="33"/>
    </location>
</feature>
<evidence type="ECO:0000313" key="3">
    <source>
        <dbReference type="EMBL" id="GAP32358.1"/>
    </source>
</evidence>
<keyword evidence="1" id="KW-1133">Transmembrane helix</keyword>
<gene>
    <name evidence="2" type="ORF">NS506_03777</name>
    <name evidence="3" type="ORF">NSK11_contig00153-0012</name>
</gene>
<evidence type="ECO:0000313" key="4">
    <source>
        <dbReference type="Proteomes" id="UP000037179"/>
    </source>
</evidence>
<dbReference type="AlphaFoldDB" id="A0A0B8NKV1"/>
<evidence type="ECO:0000313" key="5">
    <source>
        <dbReference type="Proteomes" id="UP000180166"/>
    </source>
</evidence>
<evidence type="ECO:0000313" key="2">
    <source>
        <dbReference type="EMBL" id="APA97826.1"/>
    </source>
</evidence>
<dbReference type="Proteomes" id="UP000180166">
    <property type="component" value="Chromosome"/>
</dbReference>
<feature type="transmembrane region" description="Helical" evidence="1">
    <location>
        <begin position="111"/>
        <end position="128"/>
    </location>
</feature>
<accession>A0A0B8NKV1</accession>
<dbReference type="KEGG" id="nsr:NS506_03777"/>